<feature type="signal peptide" evidence="1">
    <location>
        <begin position="1"/>
        <end position="25"/>
    </location>
</feature>
<evidence type="ECO:0008006" key="4">
    <source>
        <dbReference type="Google" id="ProtNLM"/>
    </source>
</evidence>
<accession>A0ABN4XJE6</accession>
<protein>
    <recommendedName>
        <fullName evidence="4">Lipoprotein</fullName>
    </recommendedName>
</protein>
<sequence length="157" mass="17727">MRTKSLKAFSILVFLLLTLWGCTDKSSSTNYNDLNSSDQKGDFKVEVFSKDNDKKSIYATLTYIGEEEEVSILHGGNEALYFLIFKNEELLNPGSRTDQGTKAILKQNEPLIINLDKSYQDLLKSGDYQIVAIADMSYDTPESTQYRIPVSTNFSIN</sequence>
<dbReference type="EMBL" id="CP019401">
    <property type="protein sequence ID" value="AQU78885.1"/>
    <property type="molecule type" value="Genomic_DNA"/>
</dbReference>
<evidence type="ECO:0000313" key="2">
    <source>
        <dbReference type="EMBL" id="AQU78885.1"/>
    </source>
</evidence>
<keyword evidence="1" id="KW-0732">Signal</keyword>
<dbReference type="RefSeq" id="WP_071154629.1">
    <property type="nucleotide sequence ID" value="NZ_CP019401.1"/>
</dbReference>
<evidence type="ECO:0000256" key="1">
    <source>
        <dbReference type="SAM" id="SignalP"/>
    </source>
</evidence>
<name>A0ABN4XJE6_9BACL</name>
<feature type="chain" id="PRO_5046451650" description="Lipoprotein" evidence="1">
    <location>
        <begin position="26"/>
        <end position="157"/>
    </location>
</feature>
<gene>
    <name evidence="2" type="ORF">AJGP001_06275</name>
</gene>
<reference evidence="2 3" key="1">
    <citation type="submission" date="2017-01" db="EMBL/GenBank/DDBJ databases">
        <title>Planococcus faecalis genome complete sequence.</title>
        <authorList>
            <person name="Lee P.C."/>
        </authorList>
    </citation>
    <scope>NUCLEOTIDE SEQUENCE [LARGE SCALE GENOMIC DNA]</scope>
    <source>
        <strain evidence="2 3">AJ003</strain>
    </source>
</reference>
<evidence type="ECO:0000313" key="3">
    <source>
        <dbReference type="Proteomes" id="UP000189661"/>
    </source>
</evidence>
<organism evidence="2 3">
    <name type="scientific">Planococcus faecalis</name>
    <dbReference type="NCBI Taxonomy" id="1598147"/>
    <lineage>
        <taxon>Bacteria</taxon>
        <taxon>Bacillati</taxon>
        <taxon>Bacillota</taxon>
        <taxon>Bacilli</taxon>
        <taxon>Bacillales</taxon>
        <taxon>Caryophanaceae</taxon>
        <taxon>Planococcus</taxon>
    </lineage>
</organism>
<proteinExistence type="predicted"/>
<keyword evidence="3" id="KW-1185">Reference proteome</keyword>
<dbReference type="Proteomes" id="UP000189661">
    <property type="component" value="Chromosome"/>
</dbReference>